<evidence type="ECO:0000313" key="9">
    <source>
        <dbReference type="Proteomes" id="UP001205185"/>
    </source>
</evidence>
<dbReference type="PANTHER" id="PTHR34982:SF1">
    <property type="entry name" value="FLAGELLAR ASSEMBLY PROTEIN FLIH"/>
    <property type="match status" value="1"/>
</dbReference>
<evidence type="ECO:0000256" key="1">
    <source>
        <dbReference type="ARBA" id="ARBA00003041"/>
    </source>
</evidence>
<keyword evidence="8" id="KW-0282">Flagellum</keyword>
<dbReference type="Pfam" id="PF02108">
    <property type="entry name" value="FliH"/>
    <property type="match status" value="1"/>
</dbReference>
<proteinExistence type="inferred from homology"/>
<keyword evidence="5" id="KW-0653">Protein transport</keyword>
<accession>A0ABT1I913</accession>
<evidence type="ECO:0000313" key="8">
    <source>
        <dbReference type="EMBL" id="MCP2269129.1"/>
    </source>
</evidence>
<comment type="function">
    <text evidence="1">Needed for flagellar regrowth and assembly.</text>
</comment>
<keyword evidence="8" id="KW-0966">Cell projection</keyword>
<organism evidence="8 9">
    <name type="scientific">Actinokineospora diospyrosa</name>
    <dbReference type="NCBI Taxonomy" id="103728"/>
    <lineage>
        <taxon>Bacteria</taxon>
        <taxon>Bacillati</taxon>
        <taxon>Actinomycetota</taxon>
        <taxon>Actinomycetes</taxon>
        <taxon>Pseudonocardiales</taxon>
        <taxon>Pseudonocardiaceae</taxon>
        <taxon>Actinokineospora</taxon>
    </lineage>
</organism>
<evidence type="ECO:0000256" key="2">
    <source>
        <dbReference type="ARBA" id="ARBA00006602"/>
    </source>
</evidence>
<keyword evidence="9" id="KW-1185">Reference proteome</keyword>
<evidence type="ECO:0000256" key="6">
    <source>
        <dbReference type="ARBA" id="ARBA00023225"/>
    </source>
</evidence>
<feature type="domain" description="Flagellar assembly protein FliH/Type III secretion system HrpE" evidence="7">
    <location>
        <begin position="97"/>
        <end position="202"/>
    </location>
</feature>
<protein>
    <submittedName>
        <fullName evidence="8">Flagellar assembly protein FliH</fullName>
    </submittedName>
</protein>
<evidence type="ECO:0000256" key="3">
    <source>
        <dbReference type="ARBA" id="ARBA00022448"/>
    </source>
</evidence>
<evidence type="ECO:0000256" key="4">
    <source>
        <dbReference type="ARBA" id="ARBA00022795"/>
    </source>
</evidence>
<evidence type="ECO:0000256" key="5">
    <source>
        <dbReference type="ARBA" id="ARBA00022927"/>
    </source>
</evidence>
<comment type="caution">
    <text evidence="8">The sequence shown here is derived from an EMBL/GenBank/DDBJ whole genome shotgun (WGS) entry which is preliminary data.</text>
</comment>
<keyword evidence="6" id="KW-1006">Bacterial flagellum protein export</keyword>
<dbReference type="InterPro" id="IPR051472">
    <property type="entry name" value="T3SS_Stator/FliH"/>
</dbReference>
<dbReference type="PANTHER" id="PTHR34982">
    <property type="entry name" value="YOP PROTEINS TRANSLOCATION PROTEIN L"/>
    <property type="match status" value="1"/>
</dbReference>
<dbReference type="InterPro" id="IPR018035">
    <property type="entry name" value="Flagellar_FliH/T3SS_HrpE"/>
</dbReference>
<comment type="similarity">
    <text evidence="2">Belongs to the FliH family.</text>
</comment>
<keyword evidence="3" id="KW-0813">Transport</keyword>
<keyword evidence="8" id="KW-0969">Cilium</keyword>
<keyword evidence="4" id="KW-1005">Bacterial flagellum biogenesis</keyword>
<dbReference type="Proteomes" id="UP001205185">
    <property type="component" value="Unassembled WGS sequence"/>
</dbReference>
<reference evidence="8 9" key="1">
    <citation type="submission" date="2022-06" db="EMBL/GenBank/DDBJ databases">
        <title>Genomic Encyclopedia of Archaeal and Bacterial Type Strains, Phase II (KMG-II): from individual species to whole genera.</title>
        <authorList>
            <person name="Goeker M."/>
        </authorList>
    </citation>
    <scope>NUCLEOTIDE SEQUENCE [LARGE SCALE GENOMIC DNA]</scope>
    <source>
        <strain evidence="8 9">DSM 44255</strain>
    </source>
</reference>
<name>A0ABT1I913_9PSEU</name>
<gene>
    <name evidence="8" type="ORF">LV75_001617</name>
</gene>
<evidence type="ECO:0000259" key="7">
    <source>
        <dbReference type="Pfam" id="PF02108"/>
    </source>
</evidence>
<dbReference type="EMBL" id="JAMTCO010000004">
    <property type="protein sequence ID" value="MCP2269129.1"/>
    <property type="molecule type" value="Genomic_DNA"/>
</dbReference>
<sequence length="213" mass="21640">MTMSSSPERIGTVVRGGDAAVPFQIGVTSGNQSGRAGAHAEGYATGWAQGMREAREATSAARGRAQGELERLLAERAQRTDFAVSAVDTAARQVLATTVRRAEDLAEDVLAAAVELAEAMLGTQLSVAVTDSARAGLARAVGALPATAAVTVRVNPLDLTELTADGDPTPGRQVTLVADPAVARGDAIALTSVTTVDATLGAALARIRAELAP</sequence>